<keyword evidence="1" id="KW-0472">Membrane</keyword>
<protein>
    <submittedName>
        <fullName evidence="2">Uncharacterized protein</fullName>
    </submittedName>
</protein>
<keyword evidence="3" id="KW-1185">Reference proteome</keyword>
<keyword evidence="1" id="KW-0812">Transmembrane</keyword>
<feature type="transmembrane region" description="Helical" evidence="1">
    <location>
        <begin position="20"/>
        <end position="39"/>
    </location>
</feature>
<gene>
    <name evidence="2" type="ORF">OE88DRAFT_1656993</name>
</gene>
<reference evidence="2 3" key="1">
    <citation type="journal article" date="2019" name="Nat. Ecol. Evol.">
        <title>Megaphylogeny resolves global patterns of mushroom evolution.</title>
        <authorList>
            <person name="Varga T."/>
            <person name="Krizsan K."/>
            <person name="Foldi C."/>
            <person name="Dima B."/>
            <person name="Sanchez-Garcia M."/>
            <person name="Sanchez-Ramirez S."/>
            <person name="Szollosi G.J."/>
            <person name="Szarkandi J.G."/>
            <person name="Papp V."/>
            <person name="Albert L."/>
            <person name="Andreopoulos W."/>
            <person name="Angelini C."/>
            <person name="Antonin V."/>
            <person name="Barry K.W."/>
            <person name="Bougher N.L."/>
            <person name="Buchanan P."/>
            <person name="Buyck B."/>
            <person name="Bense V."/>
            <person name="Catcheside P."/>
            <person name="Chovatia M."/>
            <person name="Cooper J."/>
            <person name="Damon W."/>
            <person name="Desjardin D."/>
            <person name="Finy P."/>
            <person name="Geml J."/>
            <person name="Haridas S."/>
            <person name="Hughes K."/>
            <person name="Justo A."/>
            <person name="Karasinski D."/>
            <person name="Kautmanova I."/>
            <person name="Kiss B."/>
            <person name="Kocsube S."/>
            <person name="Kotiranta H."/>
            <person name="LaButti K.M."/>
            <person name="Lechner B.E."/>
            <person name="Liimatainen K."/>
            <person name="Lipzen A."/>
            <person name="Lukacs Z."/>
            <person name="Mihaltcheva S."/>
            <person name="Morgado L.N."/>
            <person name="Niskanen T."/>
            <person name="Noordeloos M.E."/>
            <person name="Ohm R.A."/>
            <person name="Ortiz-Santana B."/>
            <person name="Ovrebo C."/>
            <person name="Racz N."/>
            <person name="Riley R."/>
            <person name="Savchenko A."/>
            <person name="Shiryaev A."/>
            <person name="Soop K."/>
            <person name="Spirin V."/>
            <person name="Szebenyi C."/>
            <person name="Tomsovsky M."/>
            <person name="Tulloss R.E."/>
            <person name="Uehling J."/>
            <person name="Grigoriev I.V."/>
            <person name="Vagvolgyi C."/>
            <person name="Papp T."/>
            <person name="Martin F.M."/>
            <person name="Miettinen O."/>
            <person name="Hibbett D.S."/>
            <person name="Nagy L.G."/>
        </authorList>
    </citation>
    <scope>NUCLEOTIDE SEQUENCE [LARGE SCALE GENOMIC DNA]</scope>
    <source>
        <strain evidence="2 3">OMC1185</strain>
    </source>
</reference>
<dbReference type="Proteomes" id="UP000305948">
    <property type="component" value="Unassembled WGS sequence"/>
</dbReference>
<sequence>MDQIPPSFINALRFSSPHKLSFAGGLATCVVSLAVVRGAPLRSQNFWRQIRFPQLRTWSTLGGPEIRVHQTGLVMTRHVHPISKSREMPVENSV</sequence>
<accession>A0A5C3N9K8</accession>
<evidence type="ECO:0000256" key="1">
    <source>
        <dbReference type="SAM" id="Phobius"/>
    </source>
</evidence>
<keyword evidence="1" id="KW-1133">Transmembrane helix</keyword>
<evidence type="ECO:0000313" key="3">
    <source>
        <dbReference type="Proteomes" id="UP000305948"/>
    </source>
</evidence>
<organism evidence="2 3">
    <name type="scientific">Heliocybe sulcata</name>
    <dbReference type="NCBI Taxonomy" id="5364"/>
    <lineage>
        <taxon>Eukaryota</taxon>
        <taxon>Fungi</taxon>
        <taxon>Dikarya</taxon>
        <taxon>Basidiomycota</taxon>
        <taxon>Agaricomycotina</taxon>
        <taxon>Agaricomycetes</taxon>
        <taxon>Gloeophyllales</taxon>
        <taxon>Gloeophyllaceae</taxon>
        <taxon>Heliocybe</taxon>
    </lineage>
</organism>
<dbReference type="AlphaFoldDB" id="A0A5C3N9K8"/>
<name>A0A5C3N9K8_9AGAM</name>
<proteinExistence type="predicted"/>
<evidence type="ECO:0000313" key="2">
    <source>
        <dbReference type="EMBL" id="TFK53126.1"/>
    </source>
</evidence>
<dbReference type="EMBL" id="ML213508">
    <property type="protein sequence ID" value="TFK53126.1"/>
    <property type="molecule type" value="Genomic_DNA"/>
</dbReference>